<dbReference type="InterPro" id="IPR050248">
    <property type="entry name" value="Polysacc_deacetylase_ArnD"/>
</dbReference>
<dbReference type="CDD" id="cd10960">
    <property type="entry name" value="CE4_NodB_like_1"/>
    <property type="match status" value="1"/>
</dbReference>
<evidence type="ECO:0000256" key="2">
    <source>
        <dbReference type="ARBA" id="ARBA00022801"/>
    </source>
</evidence>
<accession>A0A937K1V2</accession>
<dbReference type="RefSeq" id="WP_202245523.1">
    <property type="nucleotide sequence ID" value="NZ_JAESIY010000009.1"/>
</dbReference>
<dbReference type="Pfam" id="PF01522">
    <property type="entry name" value="Polysacc_deac_1"/>
    <property type="match status" value="1"/>
</dbReference>
<evidence type="ECO:0000313" key="5">
    <source>
        <dbReference type="EMBL" id="MBL3657730.1"/>
    </source>
</evidence>
<dbReference type="InterPro" id="IPR011330">
    <property type="entry name" value="Glyco_hydro/deAcase_b/a-brl"/>
</dbReference>
<evidence type="ECO:0000259" key="4">
    <source>
        <dbReference type="PROSITE" id="PS51677"/>
    </source>
</evidence>
<keyword evidence="3" id="KW-0732">Signal</keyword>
<reference evidence="5" key="1">
    <citation type="submission" date="2021-01" db="EMBL/GenBank/DDBJ databases">
        <title>Fulvivirga kasyanovii gen. nov., sp nov., a novel member of the phylum Bacteroidetes isolated from seawater in a mussel farm.</title>
        <authorList>
            <person name="Zhao L.-H."/>
            <person name="Wang Z.-J."/>
        </authorList>
    </citation>
    <scope>NUCLEOTIDE SEQUENCE</scope>
    <source>
        <strain evidence="5">2943</strain>
    </source>
</reference>
<proteinExistence type="predicted"/>
<comment type="caution">
    <text evidence="5">The sequence shown here is derived from an EMBL/GenBank/DDBJ whole genome shotgun (WGS) entry which is preliminary data.</text>
</comment>
<dbReference type="GO" id="GO:0005975">
    <property type="term" value="P:carbohydrate metabolic process"/>
    <property type="evidence" value="ECO:0007669"/>
    <property type="project" value="InterPro"/>
</dbReference>
<dbReference type="SUPFAM" id="SSF88713">
    <property type="entry name" value="Glycoside hydrolase/deacetylase"/>
    <property type="match status" value="1"/>
</dbReference>
<dbReference type="EMBL" id="JAESIY010000009">
    <property type="protein sequence ID" value="MBL3657730.1"/>
    <property type="molecule type" value="Genomic_DNA"/>
</dbReference>
<dbReference type="PROSITE" id="PS51677">
    <property type="entry name" value="NODB"/>
    <property type="match status" value="1"/>
</dbReference>
<dbReference type="GO" id="GO:0016020">
    <property type="term" value="C:membrane"/>
    <property type="evidence" value="ECO:0007669"/>
    <property type="project" value="TreeGrafter"/>
</dbReference>
<dbReference type="Gene3D" id="3.20.20.370">
    <property type="entry name" value="Glycoside hydrolase/deacetylase"/>
    <property type="match status" value="1"/>
</dbReference>
<sequence>MQHNKILYTFLMLLGLFSSVSAQKKMAVTIDDLTNMSVGKDPELIRYVNTEIVKTCVKYQVPAIGFVNETHLYKNNQLDSTEVEFLKIWVDNKLELGNHTYSHVDYNKVTEEQFFEEIEKGQLITSQLIKPAKVKYFRHPFLHRGNTAEKVKALEDYLKDHNMVEAPVTLDNSEWIYAAAYKKAFDADDDVMKDSIANSYVSYMISKIRYYENSSHTLFDRNISQILLVHDNLLNAEHLNELLEAIQKEGYQFVSLEEALKDPAYNSEDDVVAGWGISWLQRWAITQKQPKKFYEGEPLCPDFIQEYSGISE</sequence>
<dbReference type="PANTHER" id="PTHR10587">
    <property type="entry name" value="GLYCOSYL TRANSFERASE-RELATED"/>
    <property type="match status" value="1"/>
</dbReference>
<evidence type="ECO:0000256" key="1">
    <source>
        <dbReference type="ARBA" id="ARBA00022723"/>
    </source>
</evidence>
<gene>
    <name evidence="5" type="ORF">JL102_16385</name>
</gene>
<feature type="signal peptide" evidence="3">
    <location>
        <begin position="1"/>
        <end position="22"/>
    </location>
</feature>
<dbReference type="GO" id="GO:0046872">
    <property type="term" value="F:metal ion binding"/>
    <property type="evidence" value="ECO:0007669"/>
    <property type="project" value="UniProtKB-KW"/>
</dbReference>
<keyword evidence="2" id="KW-0378">Hydrolase</keyword>
<keyword evidence="1" id="KW-0479">Metal-binding</keyword>
<dbReference type="GO" id="GO:0016810">
    <property type="term" value="F:hydrolase activity, acting on carbon-nitrogen (but not peptide) bonds"/>
    <property type="evidence" value="ECO:0007669"/>
    <property type="project" value="InterPro"/>
</dbReference>
<dbReference type="InterPro" id="IPR002509">
    <property type="entry name" value="NODB_dom"/>
</dbReference>
<name>A0A937K1V2_9BACT</name>
<evidence type="ECO:0000256" key="3">
    <source>
        <dbReference type="SAM" id="SignalP"/>
    </source>
</evidence>
<evidence type="ECO:0000313" key="6">
    <source>
        <dbReference type="Proteomes" id="UP000659388"/>
    </source>
</evidence>
<dbReference type="AlphaFoldDB" id="A0A937K1V2"/>
<feature type="domain" description="NodB homology" evidence="4">
    <location>
        <begin position="24"/>
        <end position="254"/>
    </location>
</feature>
<feature type="chain" id="PRO_5037372919" evidence="3">
    <location>
        <begin position="23"/>
        <end position="312"/>
    </location>
</feature>
<protein>
    <submittedName>
        <fullName evidence="5">Polysaccharide deacetylase family protein</fullName>
    </submittedName>
</protein>
<organism evidence="5 6">
    <name type="scientific">Fulvivirga sediminis</name>
    <dbReference type="NCBI Taxonomy" id="2803949"/>
    <lineage>
        <taxon>Bacteria</taxon>
        <taxon>Pseudomonadati</taxon>
        <taxon>Bacteroidota</taxon>
        <taxon>Cytophagia</taxon>
        <taxon>Cytophagales</taxon>
        <taxon>Fulvivirgaceae</taxon>
        <taxon>Fulvivirga</taxon>
    </lineage>
</organism>
<dbReference type="Proteomes" id="UP000659388">
    <property type="component" value="Unassembled WGS sequence"/>
</dbReference>
<dbReference type="PANTHER" id="PTHR10587:SF133">
    <property type="entry name" value="CHITIN DEACETYLASE 1-RELATED"/>
    <property type="match status" value="1"/>
</dbReference>
<keyword evidence="6" id="KW-1185">Reference proteome</keyword>